<evidence type="ECO:0000313" key="11">
    <source>
        <dbReference type="Proteomes" id="UP000556329"/>
    </source>
</evidence>
<keyword evidence="11" id="KW-1185">Reference proteome</keyword>
<evidence type="ECO:0000256" key="7">
    <source>
        <dbReference type="ARBA" id="ARBA00038873"/>
    </source>
</evidence>
<dbReference type="SUPFAM" id="SSF56112">
    <property type="entry name" value="Protein kinase-like (PK-like)"/>
    <property type="match status" value="1"/>
</dbReference>
<dbReference type="Proteomes" id="UP000556329">
    <property type="component" value="Unassembled WGS sequence"/>
</dbReference>
<dbReference type="Pfam" id="PF01636">
    <property type="entry name" value="APH"/>
    <property type="match status" value="1"/>
</dbReference>
<dbReference type="RefSeq" id="WP_246462216.1">
    <property type="nucleotide sequence ID" value="NZ_JACHEF010000009.1"/>
</dbReference>
<evidence type="ECO:0000256" key="2">
    <source>
        <dbReference type="ARBA" id="ARBA00022490"/>
    </source>
</evidence>
<gene>
    <name evidence="10" type="ORF">HNQ71_006449</name>
</gene>
<accession>A0A841PT55</accession>
<comment type="catalytic activity">
    <reaction evidence="5">
        <text>(5R)-5-hydroxy-L-lysine + GTP = (5R)-5-phosphooxy-L-lysine + GDP + H(+)</text>
        <dbReference type="Rhea" id="RHEA:19049"/>
        <dbReference type="ChEBI" id="CHEBI:15378"/>
        <dbReference type="ChEBI" id="CHEBI:37565"/>
        <dbReference type="ChEBI" id="CHEBI:57882"/>
        <dbReference type="ChEBI" id="CHEBI:58189"/>
        <dbReference type="ChEBI" id="CHEBI:58357"/>
        <dbReference type="EC" id="2.7.1.81"/>
    </reaction>
</comment>
<dbReference type="EMBL" id="JACHEF010000009">
    <property type="protein sequence ID" value="MBB6413740.1"/>
    <property type="molecule type" value="Genomic_DNA"/>
</dbReference>
<reference evidence="10 11" key="1">
    <citation type="submission" date="2020-08" db="EMBL/GenBank/DDBJ databases">
        <title>Genomic Encyclopedia of Type Strains, Phase IV (KMG-IV): sequencing the most valuable type-strain genomes for metagenomic binning, comparative biology and taxonomic classification.</title>
        <authorList>
            <person name="Goeker M."/>
        </authorList>
    </citation>
    <scope>NUCLEOTIDE SEQUENCE [LARGE SCALE GENOMIC DNA]</scope>
    <source>
        <strain evidence="10 11">DSM 100039</strain>
    </source>
</reference>
<dbReference type="PANTHER" id="PTHR21064">
    <property type="entry name" value="AMINOGLYCOSIDE PHOSPHOTRANSFERASE DOMAIN-CONTAINING PROTEIN-RELATED"/>
    <property type="match status" value="1"/>
</dbReference>
<keyword evidence="3" id="KW-0808">Transferase</keyword>
<dbReference type="InterPro" id="IPR050249">
    <property type="entry name" value="Pseudomonas-type_ThrB"/>
</dbReference>
<protein>
    <recommendedName>
        <fullName evidence="8">Hydroxylysine kinase</fullName>
        <ecNumber evidence="7">2.7.1.81</ecNumber>
    </recommendedName>
</protein>
<evidence type="ECO:0000256" key="6">
    <source>
        <dbReference type="ARBA" id="ARBA00037368"/>
    </source>
</evidence>
<evidence type="ECO:0000256" key="3">
    <source>
        <dbReference type="ARBA" id="ARBA00022679"/>
    </source>
</evidence>
<name>A0A841PT55_9HYPH</name>
<feature type="domain" description="Aminoglycoside phosphotransferase" evidence="9">
    <location>
        <begin position="15"/>
        <end position="238"/>
    </location>
</feature>
<dbReference type="EC" id="2.7.1.81" evidence="7"/>
<comment type="subcellular location">
    <subcellularLocation>
        <location evidence="1">Cytoplasm</location>
    </subcellularLocation>
</comment>
<keyword evidence="2" id="KW-0963">Cytoplasm</keyword>
<dbReference type="InterPro" id="IPR002575">
    <property type="entry name" value="Aminoglycoside_PTrfase"/>
</dbReference>
<organism evidence="10 11">
    <name type="scientific">Mesorhizobium sangaii</name>
    <dbReference type="NCBI Taxonomy" id="505389"/>
    <lineage>
        <taxon>Bacteria</taxon>
        <taxon>Pseudomonadati</taxon>
        <taxon>Pseudomonadota</taxon>
        <taxon>Alphaproteobacteria</taxon>
        <taxon>Hyphomicrobiales</taxon>
        <taxon>Phyllobacteriaceae</taxon>
        <taxon>Mesorhizobium</taxon>
    </lineage>
</organism>
<dbReference type="PANTHER" id="PTHR21064:SF1">
    <property type="entry name" value="HYDROXYLYSINE KINASE"/>
    <property type="match status" value="1"/>
</dbReference>
<sequence length="325" mass="37038">MAERLYGKSGSTKRFESEKDDTFLLDCEGKDQFVIKIAHPSESLEELDFQVKLMRHVESKTPSLPIPRVFQDRHGQILPVVTTSTGEARVVRLFSFIPGTPLHTMISKPEQRARIGEVLAQLRHAMADFSHPADSRVLAWDVTHLLDFADLIDCIPSGERRDWVSGTFHRFAKIKPRLDRCRRQVLHNDFNTSNLIVDYHNPGFVNGIIDFGDAVRTAIAVDVATALLNQMPKDVGDADRCDLFDEARDVLHGYIRFADLTEEELRLIPFLAMGRLAARVLLTSWRAQLFPENSRYILRNTEVGWTHLAWFNSLSIGQISNLLFQ</sequence>
<evidence type="ECO:0000256" key="1">
    <source>
        <dbReference type="ARBA" id="ARBA00004496"/>
    </source>
</evidence>
<keyword evidence="4 10" id="KW-0418">Kinase</keyword>
<dbReference type="GO" id="GO:0005737">
    <property type="term" value="C:cytoplasm"/>
    <property type="evidence" value="ECO:0007669"/>
    <property type="project" value="UniProtKB-SubCell"/>
</dbReference>
<dbReference type="GO" id="GO:0047992">
    <property type="term" value="F:hydroxylysine kinase activity"/>
    <property type="evidence" value="ECO:0007669"/>
    <property type="project" value="UniProtKB-EC"/>
</dbReference>
<dbReference type="Gene3D" id="3.90.1200.10">
    <property type="match status" value="1"/>
</dbReference>
<evidence type="ECO:0000256" key="4">
    <source>
        <dbReference type="ARBA" id="ARBA00022777"/>
    </source>
</evidence>
<proteinExistence type="predicted"/>
<dbReference type="AlphaFoldDB" id="A0A841PT55"/>
<comment type="function">
    <text evidence="6">Catalyzes the GTP-dependent phosphorylation of 5-hydroxy-L-lysine.</text>
</comment>
<evidence type="ECO:0000259" key="9">
    <source>
        <dbReference type="Pfam" id="PF01636"/>
    </source>
</evidence>
<dbReference type="InterPro" id="IPR011009">
    <property type="entry name" value="Kinase-like_dom_sf"/>
</dbReference>
<evidence type="ECO:0000313" key="10">
    <source>
        <dbReference type="EMBL" id="MBB6413740.1"/>
    </source>
</evidence>
<evidence type="ECO:0000256" key="8">
    <source>
        <dbReference type="ARBA" id="ARBA00040505"/>
    </source>
</evidence>
<evidence type="ECO:0000256" key="5">
    <source>
        <dbReference type="ARBA" id="ARBA00036820"/>
    </source>
</evidence>
<comment type="caution">
    <text evidence="10">The sequence shown here is derived from an EMBL/GenBank/DDBJ whole genome shotgun (WGS) entry which is preliminary data.</text>
</comment>